<dbReference type="Proteomes" id="UP000247569">
    <property type="component" value="Unassembled WGS sequence"/>
</dbReference>
<evidence type="ECO:0000256" key="1">
    <source>
        <dbReference type="RuleBase" id="RU362001"/>
    </source>
</evidence>
<dbReference type="AlphaFoldDB" id="A0A318K9R9"/>
<comment type="similarity">
    <text evidence="1">Belongs to the WXG100 family.</text>
</comment>
<reference evidence="2 3" key="1">
    <citation type="submission" date="2018-05" db="EMBL/GenBank/DDBJ databases">
        <title>Genomic Encyclopedia of Type Strains, Phase IV (KMG-IV): sequencing the most valuable type-strain genomes for metagenomic binning, comparative biology and taxonomic classification.</title>
        <authorList>
            <person name="Goeker M."/>
        </authorList>
    </citation>
    <scope>NUCLEOTIDE SEQUENCE [LARGE SCALE GENOMIC DNA]</scope>
    <source>
        <strain evidence="2 3">DSM 44704</strain>
    </source>
</reference>
<sequence length="100" mass="10633">MAFNDPSTIASNFGAVEAGAQSIVSEARNITSMLEDFHKEVTDFVTNNWKGDANDAFAQLQSQWNTSVTQLNATLETAGRAVSTGNSDLQATDTSLAGLF</sequence>
<name>A0A318K9R9_9NOCA</name>
<dbReference type="Gene3D" id="1.10.287.1060">
    <property type="entry name" value="ESAT-6-like"/>
    <property type="match status" value="1"/>
</dbReference>
<dbReference type="SUPFAM" id="SSF140453">
    <property type="entry name" value="EsxAB dimer-like"/>
    <property type="match status" value="1"/>
</dbReference>
<dbReference type="OrthoDB" id="3387628at2"/>
<dbReference type="InterPro" id="IPR010310">
    <property type="entry name" value="T7SS_ESAT-6-like"/>
</dbReference>
<accession>A0A318K9R9</accession>
<protein>
    <recommendedName>
        <fullName evidence="1">ESAT-6-like protein</fullName>
    </recommendedName>
</protein>
<dbReference type="RefSeq" id="WP_040731681.1">
    <property type="nucleotide sequence ID" value="NZ_QJKF01000003.1"/>
</dbReference>
<organism evidence="2 3">
    <name type="scientific">Nocardia tenerifensis</name>
    <dbReference type="NCBI Taxonomy" id="228006"/>
    <lineage>
        <taxon>Bacteria</taxon>
        <taxon>Bacillati</taxon>
        <taxon>Actinomycetota</taxon>
        <taxon>Actinomycetes</taxon>
        <taxon>Mycobacteriales</taxon>
        <taxon>Nocardiaceae</taxon>
        <taxon>Nocardia</taxon>
    </lineage>
</organism>
<dbReference type="InterPro" id="IPR036689">
    <property type="entry name" value="ESAT-6-like_sf"/>
</dbReference>
<evidence type="ECO:0000313" key="2">
    <source>
        <dbReference type="EMBL" id="PXX66535.1"/>
    </source>
</evidence>
<dbReference type="EMBL" id="QJKF01000003">
    <property type="protein sequence ID" value="PXX66535.1"/>
    <property type="molecule type" value="Genomic_DNA"/>
</dbReference>
<keyword evidence="3" id="KW-1185">Reference proteome</keyword>
<evidence type="ECO:0000313" key="3">
    <source>
        <dbReference type="Proteomes" id="UP000247569"/>
    </source>
</evidence>
<comment type="caution">
    <text evidence="2">The sequence shown here is derived from an EMBL/GenBank/DDBJ whole genome shotgun (WGS) entry which is preliminary data.</text>
</comment>
<proteinExistence type="inferred from homology"/>
<gene>
    <name evidence="2" type="ORF">DFR70_103284</name>
</gene>
<dbReference type="Pfam" id="PF06013">
    <property type="entry name" value="WXG100"/>
    <property type="match status" value="1"/>
</dbReference>
<dbReference type="NCBIfam" id="TIGR03930">
    <property type="entry name" value="WXG100_ESAT6"/>
    <property type="match status" value="1"/>
</dbReference>